<proteinExistence type="predicted"/>
<dbReference type="Proteomes" id="UP001271007">
    <property type="component" value="Unassembled WGS sequence"/>
</dbReference>
<feature type="region of interest" description="Disordered" evidence="1">
    <location>
        <begin position="261"/>
        <end position="294"/>
    </location>
</feature>
<feature type="region of interest" description="Disordered" evidence="1">
    <location>
        <begin position="1"/>
        <end position="25"/>
    </location>
</feature>
<gene>
    <name evidence="2" type="ORF">LTR09_011905</name>
</gene>
<feature type="compositionally biased region" description="Polar residues" evidence="1">
    <location>
        <begin position="261"/>
        <end position="289"/>
    </location>
</feature>
<sequence>MSSAREGNTEEQRFTATKETNIGKPKGTPFLEITKDVRLLVYDLVISGQQRKSAHPCLKLRRPGNHHHATVLRLVSRQVAEETFPYFFRILDIGKMLTMCQYGNRFDHFRPIIAGRWDCILHLEAHAEHVRDIGNESFMLNRIKRMPLGGGPADVSLLRAFWDRIGWPLAERKVHTLTVFDAQRLGRSMPYILLQLALMVAYFPLLAELRMVHDRAGVQVTERYHIVGREVRDWATQECRWEMPALSFHIPYLDIQSSDLEPEETMTSKQTAKSSNYNEPRSEPDQQIVSKPRGKYGYLQGPSFFLEISTDIRLLIYDLVLKQHKRKSGVKKLRRSTDAIRFVNRQIAEETFPYLFEVLDVGRLLTGDGDHMDRFDEFRGRHRRFMGVHPAPRITLGECCQYAELRLALENTVRTPDTGADPVARVDAPTLHAAWDEIGWPLEKRNVQTMTVSGAERLESFGAFNDMLVYLALVTEYFPTLKELRLVYRRLRGDEYEYDTNWYRIVGREVQDWDTAESNGGCSAKYQSYFYLSRTPSLFPRSVRSSYCEGRTGLSLPAFKYYRPKYYSETRIETQYDVAMATQESTQATQQPSTGTPPASKPKRGELKGPDYLLEIPEEIRIFVYAVIKPINERGPLAIRSVHTQIADETFECLFRTLWLDQILLDTGDISEDAQSLSTVVRGRWDVIQHLQISPAIILSRANSRFIDDNTSTIKRGPVDATRLRQKMEQIGWSLEDLKVQTVSVIGYEELLGMGAIPDLLRYLAFFPLLTELRAVCYPQKARGNGLGSPVWATHRLRYPIVDREVRDKNTDRCKRTIPQVDFGEDREDQTVLSSGLK</sequence>
<feature type="compositionally biased region" description="Polar residues" evidence="1">
    <location>
        <begin position="582"/>
        <end position="597"/>
    </location>
</feature>
<reference evidence="2" key="1">
    <citation type="submission" date="2023-04" db="EMBL/GenBank/DDBJ databases">
        <title>Black Yeasts Isolated from many extreme environments.</title>
        <authorList>
            <person name="Coleine C."/>
            <person name="Stajich J.E."/>
            <person name="Selbmann L."/>
        </authorList>
    </citation>
    <scope>NUCLEOTIDE SEQUENCE</scope>
    <source>
        <strain evidence="2">CCFEE 5312</strain>
    </source>
</reference>
<dbReference type="AlphaFoldDB" id="A0AAJ0G4Q5"/>
<organism evidence="2 3">
    <name type="scientific">Extremus antarcticus</name>
    <dbReference type="NCBI Taxonomy" id="702011"/>
    <lineage>
        <taxon>Eukaryota</taxon>
        <taxon>Fungi</taxon>
        <taxon>Dikarya</taxon>
        <taxon>Ascomycota</taxon>
        <taxon>Pezizomycotina</taxon>
        <taxon>Dothideomycetes</taxon>
        <taxon>Dothideomycetidae</taxon>
        <taxon>Mycosphaerellales</taxon>
        <taxon>Extremaceae</taxon>
        <taxon>Extremus</taxon>
    </lineage>
</organism>
<feature type="region of interest" description="Disordered" evidence="1">
    <location>
        <begin position="582"/>
        <end position="608"/>
    </location>
</feature>
<evidence type="ECO:0000256" key="1">
    <source>
        <dbReference type="SAM" id="MobiDB-lite"/>
    </source>
</evidence>
<protein>
    <submittedName>
        <fullName evidence="2">Uncharacterized protein</fullName>
    </submittedName>
</protein>
<evidence type="ECO:0000313" key="3">
    <source>
        <dbReference type="Proteomes" id="UP001271007"/>
    </source>
</evidence>
<comment type="caution">
    <text evidence="2">The sequence shown here is derived from an EMBL/GenBank/DDBJ whole genome shotgun (WGS) entry which is preliminary data.</text>
</comment>
<name>A0AAJ0G4Q5_9PEZI</name>
<accession>A0AAJ0G4Q5</accession>
<keyword evidence="3" id="KW-1185">Reference proteome</keyword>
<evidence type="ECO:0000313" key="2">
    <source>
        <dbReference type="EMBL" id="KAK3046623.1"/>
    </source>
</evidence>
<dbReference type="EMBL" id="JAWDJX010000085">
    <property type="protein sequence ID" value="KAK3046623.1"/>
    <property type="molecule type" value="Genomic_DNA"/>
</dbReference>